<dbReference type="GO" id="GO:0016787">
    <property type="term" value="F:hydrolase activity"/>
    <property type="evidence" value="ECO:0007669"/>
    <property type="project" value="UniProtKB-ARBA"/>
</dbReference>
<feature type="compositionally biased region" description="Basic and acidic residues" evidence="1">
    <location>
        <begin position="34"/>
        <end position="43"/>
    </location>
</feature>
<dbReference type="GO" id="GO:0140097">
    <property type="term" value="F:catalytic activity, acting on DNA"/>
    <property type="evidence" value="ECO:0007669"/>
    <property type="project" value="UniProtKB-ARBA"/>
</dbReference>
<organism evidence="3 4">
    <name type="scientific">Castilleja foliolosa</name>
    <dbReference type="NCBI Taxonomy" id="1961234"/>
    <lineage>
        <taxon>Eukaryota</taxon>
        <taxon>Viridiplantae</taxon>
        <taxon>Streptophyta</taxon>
        <taxon>Embryophyta</taxon>
        <taxon>Tracheophyta</taxon>
        <taxon>Spermatophyta</taxon>
        <taxon>Magnoliopsida</taxon>
        <taxon>eudicotyledons</taxon>
        <taxon>Gunneridae</taxon>
        <taxon>Pentapetalae</taxon>
        <taxon>asterids</taxon>
        <taxon>lamiids</taxon>
        <taxon>Lamiales</taxon>
        <taxon>Orobanchaceae</taxon>
        <taxon>Pedicularideae</taxon>
        <taxon>Castillejinae</taxon>
        <taxon>Castilleja</taxon>
    </lineage>
</organism>
<evidence type="ECO:0000313" key="3">
    <source>
        <dbReference type="EMBL" id="KAL3618017.1"/>
    </source>
</evidence>
<feature type="region of interest" description="Disordered" evidence="1">
    <location>
        <begin position="1"/>
        <end position="43"/>
    </location>
</feature>
<evidence type="ECO:0000256" key="1">
    <source>
        <dbReference type="SAM" id="MobiDB-lite"/>
    </source>
</evidence>
<dbReference type="EMBL" id="JAVIJP010000081">
    <property type="protein sequence ID" value="KAL3618017.1"/>
    <property type="molecule type" value="Genomic_DNA"/>
</dbReference>
<feature type="compositionally biased region" description="Basic residues" evidence="1">
    <location>
        <begin position="1"/>
        <end position="10"/>
    </location>
</feature>
<evidence type="ECO:0000313" key="4">
    <source>
        <dbReference type="Proteomes" id="UP001632038"/>
    </source>
</evidence>
<accession>A0ABD3BMQ0</accession>
<dbReference type="Pfam" id="PF00730">
    <property type="entry name" value="HhH-GPD"/>
    <property type="match status" value="1"/>
</dbReference>
<evidence type="ECO:0000259" key="2">
    <source>
        <dbReference type="SMART" id="SM00478"/>
    </source>
</evidence>
<name>A0ABD3BMQ0_9LAMI</name>
<gene>
    <name evidence="3" type="ORF">CASFOL_038338</name>
</gene>
<sequence length="302" mass="33934">MRATRKRKQPHPQPSAKPPRTTVTSGGAAAKSPFPDHHRPTPEECLSVRDDLLALHGFPHEFIKYRDLRLKTKSQLNDSGASEPLMNDGYIDERETVLDGLVRTILSQNTTELNSERAFASLKSAFPTWQDEKTLLVLAAESKCIEDAIRCGGLAPTKSSCIKNVLSHLLEKKGKLCMEYLRELSITEVKAELSLLKGIGPKTVSCVLMFHLQHDDFPVDTHVFQIAKTMEWVPADADVKSTYLHLNHWIPSELKFDLNCLLYTHGKVCRRCSFRNLGGKKNKEIEDGACPLLAYSRHCTVE</sequence>
<dbReference type="CDD" id="cd00056">
    <property type="entry name" value="ENDO3c"/>
    <property type="match status" value="1"/>
</dbReference>
<proteinExistence type="predicted"/>
<dbReference type="InterPro" id="IPR003265">
    <property type="entry name" value="HhH-GPD_domain"/>
</dbReference>
<dbReference type="InterPro" id="IPR011257">
    <property type="entry name" value="DNA_glycosylase"/>
</dbReference>
<reference evidence="4" key="1">
    <citation type="journal article" date="2024" name="IScience">
        <title>Strigolactones Initiate the Formation of Haustorium-like Structures in Castilleja.</title>
        <authorList>
            <person name="Buerger M."/>
            <person name="Peterson D."/>
            <person name="Chory J."/>
        </authorList>
    </citation>
    <scope>NUCLEOTIDE SEQUENCE [LARGE SCALE GENOMIC DNA]</scope>
</reference>
<dbReference type="PANTHER" id="PTHR47203">
    <property type="match status" value="1"/>
</dbReference>
<dbReference type="SMART" id="SM00478">
    <property type="entry name" value="ENDO3c"/>
    <property type="match status" value="1"/>
</dbReference>
<dbReference type="PANTHER" id="PTHR47203:SF1">
    <property type="entry name" value="HYPOTHETICAL BASE EXCISION DNA REPAIR PROTEIN (EUROFUNG)"/>
    <property type="match status" value="1"/>
</dbReference>
<comment type="caution">
    <text evidence="3">The sequence shown here is derived from an EMBL/GenBank/DDBJ whole genome shotgun (WGS) entry which is preliminary data.</text>
</comment>
<dbReference type="Proteomes" id="UP001632038">
    <property type="component" value="Unassembled WGS sequence"/>
</dbReference>
<dbReference type="InterPro" id="IPR023170">
    <property type="entry name" value="HhH_base_excis_C"/>
</dbReference>
<dbReference type="Gene3D" id="1.10.340.30">
    <property type="entry name" value="Hypothetical protein, domain 2"/>
    <property type="match status" value="1"/>
</dbReference>
<feature type="domain" description="HhH-GPD" evidence="2">
    <location>
        <begin position="106"/>
        <end position="268"/>
    </location>
</feature>
<dbReference type="AlphaFoldDB" id="A0ABD3BMQ0"/>
<dbReference type="Gene3D" id="1.10.1670.10">
    <property type="entry name" value="Helix-hairpin-Helix base-excision DNA repair enzymes (C-terminal)"/>
    <property type="match status" value="1"/>
</dbReference>
<keyword evidence="4" id="KW-1185">Reference proteome</keyword>
<dbReference type="SUPFAM" id="SSF48150">
    <property type="entry name" value="DNA-glycosylase"/>
    <property type="match status" value="1"/>
</dbReference>
<protein>
    <recommendedName>
        <fullName evidence="2">HhH-GPD domain-containing protein</fullName>
    </recommendedName>
</protein>